<dbReference type="Proteomes" id="UP000779809">
    <property type="component" value="Unassembled WGS sequence"/>
</dbReference>
<proteinExistence type="predicted"/>
<keyword evidence="5 6" id="KW-0472">Membrane</keyword>
<evidence type="ECO:0000256" key="4">
    <source>
        <dbReference type="ARBA" id="ARBA00022989"/>
    </source>
</evidence>
<feature type="transmembrane region" description="Helical" evidence="6">
    <location>
        <begin position="166"/>
        <end position="185"/>
    </location>
</feature>
<dbReference type="Pfam" id="PF03706">
    <property type="entry name" value="LPG_synthase_TM"/>
    <property type="match status" value="1"/>
</dbReference>
<evidence type="ECO:0000313" key="7">
    <source>
        <dbReference type="EMBL" id="MBI2677400.1"/>
    </source>
</evidence>
<feature type="transmembrane region" description="Helical" evidence="6">
    <location>
        <begin position="262"/>
        <end position="283"/>
    </location>
</feature>
<feature type="transmembrane region" description="Helical" evidence="6">
    <location>
        <begin position="231"/>
        <end position="250"/>
    </location>
</feature>
<sequence length="357" mass="39164">MTKRRAFIFALVFTALAALVYLQARTWMHLQWRGPEGFIAVTKRADLKRLLSAIALIYSVYYLRAVRWKVFLRPVCKASAASLTPPQFIGFTGLALLGRPGEFIRPYLIARRENLSVPSQLAVWTVERLFDTASVTLLFALLIFSGALNTVPLFSDSPDALGKWRVAGWALVALVLIGVSVAFLIRRNGERLAGWIEGHVNRWAPHLGHLAAQRVRAFGEGLNTIHDASSFVQLLGISLCIWLVVGLAYFQVIRAYPADAPALHNIAFAHVVLLMVSSMAGSVLQLPGIGGGSQLATIAVLANMFFVPPVLATSCGIMLWLITFMAVIPAGLVLARREHVSLRQLEAESHRNPSAKH</sequence>
<feature type="transmembrane region" description="Helical" evidence="6">
    <location>
        <begin position="46"/>
        <end position="63"/>
    </location>
</feature>
<evidence type="ECO:0000313" key="8">
    <source>
        <dbReference type="Proteomes" id="UP000779809"/>
    </source>
</evidence>
<organism evidence="7 8">
    <name type="scientific">Candidatus Korobacter versatilis</name>
    <dbReference type="NCBI Taxonomy" id="658062"/>
    <lineage>
        <taxon>Bacteria</taxon>
        <taxon>Pseudomonadati</taxon>
        <taxon>Acidobacteriota</taxon>
        <taxon>Terriglobia</taxon>
        <taxon>Terriglobales</taxon>
        <taxon>Candidatus Korobacteraceae</taxon>
        <taxon>Candidatus Korobacter</taxon>
    </lineage>
</organism>
<comment type="subcellular location">
    <subcellularLocation>
        <location evidence="1">Cell membrane</location>
        <topology evidence="1">Multi-pass membrane protein</topology>
    </subcellularLocation>
</comment>
<accession>A0A932EN77</accession>
<comment type="caution">
    <text evidence="7">The sequence shown here is derived from an EMBL/GenBank/DDBJ whole genome shotgun (WGS) entry which is preliminary data.</text>
</comment>
<feature type="transmembrane region" description="Helical" evidence="6">
    <location>
        <begin position="317"/>
        <end position="335"/>
    </location>
</feature>
<dbReference type="AlphaFoldDB" id="A0A932EN77"/>
<dbReference type="NCBIfam" id="TIGR00374">
    <property type="entry name" value="flippase-like domain"/>
    <property type="match status" value="1"/>
</dbReference>
<dbReference type="GO" id="GO:0005886">
    <property type="term" value="C:plasma membrane"/>
    <property type="evidence" value="ECO:0007669"/>
    <property type="project" value="UniProtKB-SubCell"/>
</dbReference>
<feature type="transmembrane region" description="Helical" evidence="6">
    <location>
        <begin position="135"/>
        <end position="154"/>
    </location>
</feature>
<evidence type="ECO:0000256" key="1">
    <source>
        <dbReference type="ARBA" id="ARBA00004651"/>
    </source>
</evidence>
<keyword evidence="2" id="KW-1003">Cell membrane</keyword>
<evidence type="ECO:0000256" key="3">
    <source>
        <dbReference type="ARBA" id="ARBA00022692"/>
    </source>
</evidence>
<evidence type="ECO:0000256" key="2">
    <source>
        <dbReference type="ARBA" id="ARBA00022475"/>
    </source>
</evidence>
<dbReference type="PANTHER" id="PTHR39087:SF2">
    <property type="entry name" value="UPF0104 MEMBRANE PROTEIN MJ1595"/>
    <property type="match status" value="1"/>
</dbReference>
<dbReference type="InterPro" id="IPR022791">
    <property type="entry name" value="L-PG_synthase/AglD"/>
</dbReference>
<gene>
    <name evidence="7" type="ORF">HYX28_01315</name>
</gene>
<keyword evidence="3 6" id="KW-0812">Transmembrane</keyword>
<protein>
    <submittedName>
        <fullName evidence="7">Flippase-like domain-containing protein</fullName>
    </submittedName>
</protein>
<name>A0A932EN77_9BACT</name>
<evidence type="ECO:0000256" key="6">
    <source>
        <dbReference type="SAM" id="Phobius"/>
    </source>
</evidence>
<keyword evidence="4 6" id="KW-1133">Transmembrane helix</keyword>
<feature type="transmembrane region" description="Helical" evidence="6">
    <location>
        <begin position="295"/>
        <end position="311"/>
    </location>
</feature>
<reference evidence="7" key="1">
    <citation type="submission" date="2020-07" db="EMBL/GenBank/DDBJ databases">
        <title>Huge and variable diversity of episymbiotic CPR bacteria and DPANN archaea in groundwater ecosystems.</title>
        <authorList>
            <person name="He C.Y."/>
            <person name="Keren R."/>
            <person name="Whittaker M."/>
            <person name="Farag I.F."/>
            <person name="Doudna J."/>
            <person name="Cate J.H.D."/>
            <person name="Banfield J.F."/>
        </authorList>
    </citation>
    <scope>NUCLEOTIDE SEQUENCE</scope>
    <source>
        <strain evidence="7">NC_groundwater_580_Pr5_B-0.1um_64_19</strain>
    </source>
</reference>
<dbReference type="EMBL" id="JACPNR010000004">
    <property type="protein sequence ID" value="MBI2677400.1"/>
    <property type="molecule type" value="Genomic_DNA"/>
</dbReference>
<evidence type="ECO:0000256" key="5">
    <source>
        <dbReference type="ARBA" id="ARBA00023136"/>
    </source>
</evidence>
<dbReference type="PANTHER" id="PTHR39087">
    <property type="entry name" value="UPF0104 MEMBRANE PROTEIN MJ1595"/>
    <property type="match status" value="1"/>
</dbReference>